<feature type="domain" description="Outer membrane lipoprotein BamD-like" evidence="6">
    <location>
        <begin position="33"/>
        <end position="222"/>
    </location>
</feature>
<dbReference type="SUPFAM" id="SSF48452">
    <property type="entry name" value="TPR-like"/>
    <property type="match status" value="1"/>
</dbReference>
<dbReference type="Proteomes" id="UP000000630">
    <property type="component" value="Chromosome"/>
</dbReference>
<keyword evidence="3 4" id="KW-0998">Cell outer membrane</keyword>
<dbReference type="HOGENOM" id="CLU_065982_1_0_5"/>
<keyword evidence="8" id="KW-1185">Reference proteome</keyword>
<sequence precursor="true">MARTGFLNAVLVALLVFCITPPVAAAPLTEEGVHKLYEDGLRLFHSGQHKKAVAIFDKIEALYPFSQMAIDGSLVAAVSHYELGNYAEAASLAESYIDAYPSSKNIDYAYYVRVTAKYMQVPDLGLDQGVALEVRNLASEFVRMFPNSRYLAEVSQRLAAVQQHLAAREFMIGDFYLRRGGFIAAIKRFNSLVSGYPDSVYAHEGLYRLVEAYTALGDRQSAAMYLSRLGENSPWRVKAERLLDRGNYEELPQAEPEEATVVEDNQEEGAVEAPMPSSGDNGLAAGDVEQ</sequence>
<comment type="subunit">
    <text evidence="4">Part of the Bam complex.</text>
</comment>
<keyword evidence="7" id="KW-0449">Lipoprotein</keyword>
<keyword evidence="2 4" id="KW-0472">Membrane</keyword>
<evidence type="ECO:0000313" key="7">
    <source>
        <dbReference type="EMBL" id="ACZ48991.1"/>
    </source>
</evidence>
<dbReference type="AlphaFoldDB" id="D1ATW3"/>
<dbReference type="GO" id="GO:0051205">
    <property type="term" value="P:protein insertion into membrane"/>
    <property type="evidence" value="ECO:0007669"/>
    <property type="project" value="UniProtKB-UniRule"/>
</dbReference>
<dbReference type="EMBL" id="CP001759">
    <property type="protein sequence ID" value="ACZ48991.1"/>
    <property type="molecule type" value="Genomic_DNA"/>
</dbReference>
<evidence type="ECO:0000256" key="4">
    <source>
        <dbReference type="HAMAP-Rule" id="MF_00922"/>
    </source>
</evidence>
<dbReference type="InterPro" id="IPR011990">
    <property type="entry name" value="TPR-like_helical_dom_sf"/>
</dbReference>
<dbReference type="PANTHER" id="PTHR37423:SF2">
    <property type="entry name" value="MEMBRANE-BOUND LYTIC MUREIN TRANSGLYCOSYLASE C"/>
    <property type="match status" value="1"/>
</dbReference>
<comment type="similarity">
    <text evidence="4">Belongs to the BamD family.</text>
</comment>
<feature type="region of interest" description="Disordered" evidence="5">
    <location>
        <begin position="247"/>
        <end position="290"/>
    </location>
</feature>
<dbReference type="InterPro" id="IPR017689">
    <property type="entry name" value="BamD"/>
</dbReference>
<reference evidence="7 8" key="1">
    <citation type="journal article" date="2010" name="J. Bacteriol.">
        <title>Complete genome sequence of Anaplasma marginale subsp. centrale.</title>
        <authorList>
            <person name="Herndon D.R."/>
            <person name="Palmer G.H."/>
            <person name="Shkap V."/>
            <person name="Knowles D.P. Jr."/>
            <person name="Brayton K.A."/>
        </authorList>
    </citation>
    <scope>NUCLEOTIDE SEQUENCE [LARGE SCALE GENOMIC DNA]</scope>
    <source>
        <strain evidence="7 8">Israel</strain>
    </source>
</reference>
<name>D1ATW3_ANACI</name>
<proteinExistence type="inferred from homology"/>
<evidence type="ECO:0000256" key="2">
    <source>
        <dbReference type="ARBA" id="ARBA00023136"/>
    </source>
</evidence>
<evidence type="ECO:0000256" key="3">
    <source>
        <dbReference type="ARBA" id="ARBA00023237"/>
    </source>
</evidence>
<dbReference type="Gene3D" id="1.25.40.10">
    <property type="entry name" value="Tetratricopeptide repeat domain"/>
    <property type="match status" value="1"/>
</dbReference>
<gene>
    <name evidence="4" type="primary">bamD</name>
    <name evidence="7" type="ordered locus">ACIS_00341</name>
</gene>
<dbReference type="STRING" id="574556.ACIS_00341"/>
<comment type="function">
    <text evidence="4">Part of the outer membrane protein assembly complex, which is involved in assembly and insertion of beta-barrel proteins into the outer membrane.</text>
</comment>
<feature type="chain" id="PRO_5009009131" description="Outer membrane protein assembly factor BamD" evidence="4">
    <location>
        <begin position="26"/>
        <end position="290"/>
    </location>
</feature>
<dbReference type="HAMAP" id="MF_00922">
    <property type="entry name" value="OM_assembly_BamD"/>
    <property type="match status" value="1"/>
</dbReference>
<keyword evidence="1 4" id="KW-0732">Signal</keyword>
<dbReference type="NCBIfam" id="TIGR03302">
    <property type="entry name" value="OM_YfiO"/>
    <property type="match status" value="1"/>
</dbReference>
<dbReference type="InterPro" id="IPR039565">
    <property type="entry name" value="BamD-like"/>
</dbReference>
<feature type="signal peptide" evidence="4">
    <location>
        <begin position="1"/>
        <end position="25"/>
    </location>
</feature>
<dbReference type="Pfam" id="PF13525">
    <property type="entry name" value="YfiO"/>
    <property type="match status" value="1"/>
</dbReference>
<organism evidence="7 8">
    <name type="scientific">Anaplasma centrale (strain Israel)</name>
    <name type="common">Anaplasma marginale subsp. centrale (strain Israel)</name>
    <dbReference type="NCBI Taxonomy" id="574556"/>
    <lineage>
        <taxon>Bacteria</taxon>
        <taxon>Pseudomonadati</taxon>
        <taxon>Pseudomonadota</taxon>
        <taxon>Alphaproteobacteria</taxon>
        <taxon>Rickettsiales</taxon>
        <taxon>Anaplasmataceae</taxon>
        <taxon>Anaplasma</taxon>
    </lineage>
</organism>
<evidence type="ECO:0000259" key="6">
    <source>
        <dbReference type="Pfam" id="PF13525"/>
    </source>
</evidence>
<accession>D1ATW3</accession>
<dbReference type="PANTHER" id="PTHR37423">
    <property type="entry name" value="SOLUBLE LYTIC MUREIN TRANSGLYCOSYLASE-RELATED"/>
    <property type="match status" value="1"/>
</dbReference>
<dbReference type="GO" id="GO:0043165">
    <property type="term" value="P:Gram-negative-bacterium-type cell outer membrane assembly"/>
    <property type="evidence" value="ECO:0007669"/>
    <property type="project" value="UniProtKB-UniRule"/>
</dbReference>
<dbReference type="GO" id="GO:0009279">
    <property type="term" value="C:cell outer membrane"/>
    <property type="evidence" value="ECO:0007669"/>
    <property type="project" value="UniProtKB-SubCell"/>
</dbReference>
<evidence type="ECO:0000256" key="5">
    <source>
        <dbReference type="SAM" id="MobiDB-lite"/>
    </source>
</evidence>
<feature type="compositionally biased region" description="Acidic residues" evidence="5">
    <location>
        <begin position="255"/>
        <end position="270"/>
    </location>
</feature>
<evidence type="ECO:0000256" key="1">
    <source>
        <dbReference type="ARBA" id="ARBA00022729"/>
    </source>
</evidence>
<protein>
    <recommendedName>
        <fullName evidence="4">Outer membrane protein assembly factor BamD</fullName>
    </recommendedName>
</protein>
<evidence type="ECO:0000313" key="8">
    <source>
        <dbReference type="Proteomes" id="UP000000630"/>
    </source>
</evidence>
<dbReference type="KEGG" id="acn:ACIS_00341"/>
<dbReference type="eggNOG" id="COG4105">
    <property type="taxonomic scope" value="Bacteria"/>
</dbReference>
<comment type="subcellular location">
    <subcellularLocation>
        <location evidence="4">Cell outer membrane</location>
    </subcellularLocation>
</comment>
<dbReference type="RefSeq" id="WP_012880470.1">
    <property type="nucleotide sequence ID" value="NC_013532.1"/>
</dbReference>